<keyword evidence="3" id="KW-1185">Reference proteome</keyword>
<proteinExistence type="predicted"/>
<evidence type="ECO:0000256" key="1">
    <source>
        <dbReference type="SAM" id="MobiDB-lite"/>
    </source>
</evidence>
<feature type="region of interest" description="Disordered" evidence="1">
    <location>
        <begin position="1"/>
        <end position="24"/>
    </location>
</feature>
<accession>A0ABY8EIH8</accession>
<organism evidence="2 3">
    <name type="scientific">Malassezia furfur</name>
    <name type="common">Pityriasis versicolor infection agent</name>
    <name type="synonym">Pityrosporum furfur</name>
    <dbReference type="NCBI Taxonomy" id="55194"/>
    <lineage>
        <taxon>Eukaryota</taxon>
        <taxon>Fungi</taxon>
        <taxon>Dikarya</taxon>
        <taxon>Basidiomycota</taxon>
        <taxon>Ustilaginomycotina</taxon>
        <taxon>Malasseziomycetes</taxon>
        <taxon>Malasseziales</taxon>
        <taxon>Malasseziaceae</taxon>
        <taxon>Malassezia</taxon>
    </lineage>
</organism>
<gene>
    <name evidence="2" type="ORF">GLX27_000202</name>
</gene>
<dbReference type="EMBL" id="CP046234">
    <property type="protein sequence ID" value="WFD45581.1"/>
    <property type="molecule type" value="Genomic_DNA"/>
</dbReference>
<dbReference type="Proteomes" id="UP000818624">
    <property type="component" value="Chromosome 1"/>
</dbReference>
<evidence type="ECO:0000313" key="2">
    <source>
        <dbReference type="EMBL" id="WFD45581.1"/>
    </source>
</evidence>
<protein>
    <submittedName>
        <fullName evidence="2">Uncharacterized protein</fullName>
    </submittedName>
</protein>
<reference evidence="2 3" key="1">
    <citation type="journal article" date="2020" name="Elife">
        <title>Loss of centromere function drives karyotype evolution in closely related Malassezia species.</title>
        <authorList>
            <person name="Sankaranarayanan S.R."/>
            <person name="Ianiri G."/>
            <person name="Coelho M.A."/>
            <person name="Reza M.H."/>
            <person name="Thimmappa B.C."/>
            <person name="Ganguly P."/>
            <person name="Vadnala R.N."/>
            <person name="Sun S."/>
            <person name="Siddharthan R."/>
            <person name="Tellgren-Roth C."/>
            <person name="Dawson T.L."/>
            <person name="Heitman J."/>
            <person name="Sanyal K."/>
        </authorList>
    </citation>
    <scope>NUCLEOTIDE SEQUENCE [LARGE SCALE GENOMIC DNA]</scope>
    <source>
        <strain evidence="2">CBS14141</strain>
    </source>
</reference>
<sequence>MLSMVNHVADVPRPSGGRASIGARASRELVSTKMSVSVTPESTAANQERKAESIRDEWIKVMQLRLVRDELQKCHRAEGENHYYVCAPIVKVYNDLLKEARVKGYRTVDV</sequence>
<name>A0ABY8EIH8_MALFU</name>
<evidence type="ECO:0000313" key="3">
    <source>
        <dbReference type="Proteomes" id="UP000818624"/>
    </source>
</evidence>